<dbReference type="PANTHER" id="PTHR12835">
    <property type="entry name" value="BIOTIN PROTEIN LIGASE"/>
    <property type="match status" value="1"/>
</dbReference>
<dbReference type="PANTHER" id="PTHR12835:SF5">
    <property type="entry name" value="BIOTIN--PROTEIN LIGASE"/>
    <property type="match status" value="1"/>
</dbReference>
<reference evidence="5 6" key="1">
    <citation type="journal article" date="2008" name="J. Bacteriol.">
        <title>Genome of the actinomycete plant pathogen Clavibacter michiganensis subsp. sepedonicus suggests recent niche adaptation.</title>
        <authorList>
            <person name="Bentley S.D."/>
            <person name="Corton C."/>
            <person name="Brown S.E."/>
            <person name="Barron A."/>
            <person name="Clark L."/>
            <person name="Doggett J."/>
            <person name="Harris B."/>
            <person name="Ormond D."/>
            <person name="Quail M.A."/>
            <person name="May G."/>
            <person name="Francis D."/>
            <person name="Knudson D."/>
            <person name="Parkhill J."/>
            <person name="Ishimaru C.A."/>
        </authorList>
    </citation>
    <scope>NUCLEOTIDE SEQUENCE [LARGE SCALE GENOMIC DNA]</scope>
    <source>
        <strain evidence="6">ATCC 33113 / DSM 20744 / JCM 9667 / LMG 2889 / ICMP 2535 / C-1</strain>
    </source>
</reference>
<dbReference type="CDD" id="cd16442">
    <property type="entry name" value="BPL"/>
    <property type="match status" value="1"/>
</dbReference>
<dbReference type="HOGENOM" id="CLU_051096_5_0_11"/>
<keyword evidence="2" id="KW-0092">Biotin</keyword>
<dbReference type="eggNOG" id="COG0340">
    <property type="taxonomic scope" value="Bacteria"/>
</dbReference>
<evidence type="ECO:0000256" key="1">
    <source>
        <dbReference type="ARBA" id="ARBA00022598"/>
    </source>
</evidence>
<dbReference type="STRING" id="31964.CMS0619"/>
<evidence type="ECO:0000313" key="6">
    <source>
        <dbReference type="Proteomes" id="UP000001318"/>
    </source>
</evidence>
<evidence type="ECO:0000313" key="5">
    <source>
        <dbReference type="EMBL" id="CAQ00739.1"/>
    </source>
</evidence>
<protein>
    <recommendedName>
        <fullName evidence="3">biotin--[biotin carboxyl-carrier protein] ligase</fullName>
        <ecNumber evidence="3">6.3.4.15</ecNumber>
    </recommendedName>
</protein>
<evidence type="ECO:0000256" key="3">
    <source>
        <dbReference type="ARBA" id="ARBA00024227"/>
    </source>
</evidence>
<dbReference type="SUPFAM" id="SSF55681">
    <property type="entry name" value="Class II aaRS and biotin synthetases"/>
    <property type="match status" value="1"/>
</dbReference>
<name>B0RDU6_CLASE</name>
<dbReference type="EMBL" id="AM849034">
    <property type="protein sequence ID" value="CAQ00739.1"/>
    <property type="molecule type" value="Genomic_DNA"/>
</dbReference>
<keyword evidence="6" id="KW-1185">Reference proteome</keyword>
<dbReference type="InterPro" id="IPR004143">
    <property type="entry name" value="BPL_LPL_catalytic"/>
</dbReference>
<gene>
    <name evidence="5" type="primary">birA</name>
    <name evidence="5" type="ordered locus">CMS0619</name>
</gene>
<dbReference type="Pfam" id="PF02237">
    <property type="entry name" value="BPL_C"/>
    <property type="match status" value="1"/>
</dbReference>
<dbReference type="Gene3D" id="3.30.930.10">
    <property type="entry name" value="Bira Bifunctional Protein, Domain 2"/>
    <property type="match status" value="1"/>
</dbReference>
<dbReference type="GO" id="GO:0004077">
    <property type="term" value="F:biotin--[biotin carboxyl-carrier protein] ligase activity"/>
    <property type="evidence" value="ECO:0007669"/>
    <property type="project" value="UniProtKB-EC"/>
</dbReference>
<evidence type="ECO:0000256" key="2">
    <source>
        <dbReference type="ARBA" id="ARBA00023267"/>
    </source>
</evidence>
<dbReference type="InterPro" id="IPR045864">
    <property type="entry name" value="aa-tRNA-synth_II/BPL/LPL"/>
</dbReference>
<dbReference type="EC" id="6.3.4.15" evidence="3"/>
<keyword evidence="1 5" id="KW-0436">Ligase</keyword>
<dbReference type="AlphaFoldDB" id="B0RDU6"/>
<dbReference type="Gene3D" id="2.30.30.100">
    <property type="match status" value="1"/>
</dbReference>
<proteinExistence type="predicted"/>
<dbReference type="InterPro" id="IPR004408">
    <property type="entry name" value="Biotin_CoA_COase_ligase"/>
</dbReference>
<dbReference type="GO" id="GO:0005737">
    <property type="term" value="C:cytoplasm"/>
    <property type="evidence" value="ECO:0007669"/>
    <property type="project" value="TreeGrafter"/>
</dbReference>
<evidence type="ECO:0000259" key="4">
    <source>
        <dbReference type="PROSITE" id="PS51733"/>
    </source>
</evidence>
<dbReference type="InterPro" id="IPR003142">
    <property type="entry name" value="BPL_C"/>
</dbReference>
<dbReference type="PROSITE" id="PS51733">
    <property type="entry name" value="BPL_LPL_CATALYTIC"/>
    <property type="match status" value="1"/>
</dbReference>
<sequence>MSSWSARYGGGMDLPLSRLAAPRLLALDSAGSTNDELSRRASADPAAWPDGSVVLTLDQTAGRGRRGRVWTAPPGRCLAVSVLCAPGRTDLDPGWLPLVAGLALVATLRDLVPAPAEVTLKWPNDVHVDGRKVSGILGEIVAPGRMLVGTGLNLTLEEAELPTPTSTSLRLSGVQDPDVDALLAAYLRELRARYLAWVDADGDARACGLVDELTRTCATIGRDVRVELPGGGELLGRATGVDDDGRLTVESAGDPAVTSVAAGDVTHLRYQ</sequence>
<dbReference type="Proteomes" id="UP000001318">
    <property type="component" value="Chromosome"/>
</dbReference>
<dbReference type="KEGG" id="cms:CMS0619"/>
<accession>B0RDU6</accession>
<dbReference type="NCBIfam" id="TIGR00121">
    <property type="entry name" value="birA_ligase"/>
    <property type="match status" value="1"/>
</dbReference>
<feature type="domain" description="BPL/LPL catalytic" evidence="4">
    <location>
        <begin position="9"/>
        <end position="198"/>
    </location>
</feature>
<dbReference type="Pfam" id="PF03099">
    <property type="entry name" value="BPL_LplA_LipB"/>
    <property type="match status" value="1"/>
</dbReference>
<organism evidence="5 6">
    <name type="scientific">Clavibacter sepedonicus</name>
    <name type="common">Clavibacter michiganensis subsp. sepedonicus</name>
    <dbReference type="NCBI Taxonomy" id="31964"/>
    <lineage>
        <taxon>Bacteria</taxon>
        <taxon>Bacillati</taxon>
        <taxon>Actinomycetota</taxon>
        <taxon>Actinomycetes</taxon>
        <taxon>Micrococcales</taxon>
        <taxon>Microbacteriaceae</taxon>
        <taxon>Clavibacter</taxon>
    </lineage>
</organism>